<dbReference type="InterPro" id="IPR013766">
    <property type="entry name" value="Thioredoxin_domain"/>
</dbReference>
<evidence type="ECO:0000313" key="3">
    <source>
        <dbReference type="Proteomes" id="UP000095200"/>
    </source>
</evidence>
<dbReference type="PROSITE" id="PS51352">
    <property type="entry name" value="THIOREDOXIN_2"/>
    <property type="match status" value="1"/>
</dbReference>
<dbReference type="EMBL" id="BDFE01000009">
    <property type="protein sequence ID" value="GAU08236.1"/>
    <property type="molecule type" value="Genomic_DNA"/>
</dbReference>
<accession>A0A194AGM7</accession>
<dbReference type="InterPro" id="IPR050553">
    <property type="entry name" value="Thioredoxin_ResA/DsbE_sf"/>
</dbReference>
<reference evidence="3" key="1">
    <citation type="submission" date="2016-06" db="EMBL/GenBank/DDBJ databases">
        <title>Draft genome sequence of Desulfoplanes formicivorans strain Pf12B.</title>
        <authorList>
            <person name="Watanabe M."/>
            <person name="Kojima H."/>
            <person name="Fukui M."/>
        </authorList>
    </citation>
    <scope>NUCLEOTIDE SEQUENCE [LARGE SCALE GENOMIC DNA]</scope>
    <source>
        <strain evidence="3">Pf12B</strain>
    </source>
</reference>
<dbReference type="PANTHER" id="PTHR42852:SF17">
    <property type="entry name" value="THIOREDOXIN-LIKE PROTEIN HI_1115"/>
    <property type="match status" value="1"/>
</dbReference>
<proteinExistence type="predicted"/>
<keyword evidence="3" id="KW-1185">Reference proteome</keyword>
<dbReference type="InterPro" id="IPR012336">
    <property type="entry name" value="Thioredoxin-like_fold"/>
</dbReference>
<dbReference type="Proteomes" id="UP000095200">
    <property type="component" value="Unassembled WGS sequence"/>
</dbReference>
<dbReference type="STRING" id="1592317.DPF_0939"/>
<protein>
    <recommendedName>
        <fullName evidence="1">Thioredoxin domain-containing protein</fullName>
    </recommendedName>
</protein>
<comment type="caution">
    <text evidence="2">The sequence shown here is derived from an EMBL/GenBank/DDBJ whole genome shotgun (WGS) entry which is preliminary data.</text>
</comment>
<name>A0A194AGM7_9BACT</name>
<dbReference type="Gene3D" id="3.40.30.10">
    <property type="entry name" value="Glutaredoxin"/>
    <property type="match status" value="1"/>
</dbReference>
<dbReference type="SUPFAM" id="SSF52833">
    <property type="entry name" value="Thioredoxin-like"/>
    <property type="match status" value="1"/>
</dbReference>
<dbReference type="InterPro" id="IPR036249">
    <property type="entry name" value="Thioredoxin-like_sf"/>
</dbReference>
<evidence type="ECO:0000259" key="1">
    <source>
        <dbReference type="PROSITE" id="PS51352"/>
    </source>
</evidence>
<organism evidence="2 3">
    <name type="scientific">Desulfoplanes formicivorans</name>
    <dbReference type="NCBI Taxonomy" id="1592317"/>
    <lineage>
        <taxon>Bacteria</taxon>
        <taxon>Pseudomonadati</taxon>
        <taxon>Thermodesulfobacteriota</taxon>
        <taxon>Desulfovibrionia</taxon>
        <taxon>Desulfovibrionales</taxon>
        <taxon>Desulfoplanaceae</taxon>
        <taxon>Desulfoplanes</taxon>
    </lineage>
</organism>
<dbReference type="AlphaFoldDB" id="A0A194AGM7"/>
<evidence type="ECO:0000313" key="2">
    <source>
        <dbReference type="EMBL" id="GAU08236.1"/>
    </source>
</evidence>
<feature type="domain" description="Thioredoxin" evidence="1">
    <location>
        <begin position="14"/>
        <end position="166"/>
    </location>
</feature>
<sequence length="166" mass="18386">MSMLTPVNKVLASVLVGLVVLTTILSGSAGASQVKTLSRQDLDAMISANKGAVTLVVYWATWCSSCRQEIPVLNEIRAAYPQDKVKIMGISMDRDAGQLEAFMDMVDFAYDIYRVPEDQSHGFRDIVALPTLVFYKKNGTKGWTHKGLMLPGQIRKTIDIFARETQ</sequence>
<dbReference type="Pfam" id="PF13905">
    <property type="entry name" value="Thioredoxin_8"/>
    <property type="match status" value="1"/>
</dbReference>
<dbReference type="CDD" id="cd02966">
    <property type="entry name" value="TlpA_like_family"/>
    <property type="match status" value="1"/>
</dbReference>
<gene>
    <name evidence="2" type="ORF">DPF_0939</name>
</gene>
<dbReference type="PANTHER" id="PTHR42852">
    <property type="entry name" value="THIOL:DISULFIDE INTERCHANGE PROTEIN DSBE"/>
    <property type="match status" value="1"/>
</dbReference>